<accession>A0A8J7Z090</accession>
<evidence type="ECO:0000313" key="8">
    <source>
        <dbReference type="EMBL" id="NDJ17862.1"/>
    </source>
</evidence>
<keyword evidence="3 7" id="KW-0812">Transmembrane</keyword>
<evidence type="ECO:0000256" key="3">
    <source>
        <dbReference type="ARBA" id="ARBA00022692"/>
    </source>
</evidence>
<evidence type="ECO:0000256" key="6">
    <source>
        <dbReference type="SAM" id="MobiDB-lite"/>
    </source>
</evidence>
<dbReference type="RefSeq" id="WP_162423381.1">
    <property type="nucleotide sequence ID" value="NZ_WVIE01000011.1"/>
</dbReference>
<dbReference type="Proteomes" id="UP000646053">
    <property type="component" value="Unassembled WGS sequence"/>
</dbReference>
<gene>
    <name evidence="8" type="ORF">GS601_11240</name>
</gene>
<reference evidence="8" key="1">
    <citation type="submission" date="2019-12" db="EMBL/GenBank/DDBJ databases">
        <title>High-Quality draft genome sequences of three cyanobacteria isolated from the limestone walls of the Old Cathedral of Coimbra.</title>
        <authorList>
            <person name="Tiago I."/>
            <person name="Soares F."/>
            <person name="Portugal A."/>
        </authorList>
    </citation>
    <scope>NUCLEOTIDE SEQUENCE</scope>
    <source>
        <strain evidence="8">A</strain>
    </source>
</reference>
<evidence type="ECO:0000256" key="4">
    <source>
        <dbReference type="ARBA" id="ARBA00022989"/>
    </source>
</evidence>
<name>A0A8J7Z090_9CYAN</name>
<dbReference type="PANTHER" id="PTHR21716">
    <property type="entry name" value="TRANSMEMBRANE PROTEIN"/>
    <property type="match status" value="1"/>
</dbReference>
<keyword evidence="5 7" id="KW-0472">Membrane</keyword>
<dbReference type="EMBL" id="WVIE01000011">
    <property type="protein sequence ID" value="NDJ17862.1"/>
    <property type="molecule type" value="Genomic_DNA"/>
</dbReference>
<dbReference type="GO" id="GO:0055085">
    <property type="term" value="P:transmembrane transport"/>
    <property type="evidence" value="ECO:0007669"/>
    <property type="project" value="TreeGrafter"/>
</dbReference>
<dbReference type="Pfam" id="PF01594">
    <property type="entry name" value="AI-2E_transport"/>
    <property type="match status" value="1"/>
</dbReference>
<dbReference type="AlphaFoldDB" id="A0A8J7Z090"/>
<evidence type="ECO:0000256" key="2">
    <source>
        <dbReference type="ARBA" id="ARBA00009773"/>
    </source>
</evidence>
<evidence type="ECO:0000256" key="1">
    <source>
        <dbReference type="ARBA" id="ARBA00004141"/>
    </source>
</evidence>
<dbReference type="PANTHER" id="PTHR21716:SF62">
    <property type="entry name" value="TRANSPORT PROTEIN YDBI-RELATED"/>
    <property type="match status" value="1"/>
</dbReference>
<organism evidence="8 9">
    <name type="scientific">Myxacorys almedinensis A</name>
    <dbReference type="NCBI Taxonomy" id="2690445"/>
    <lineage>
        <taxon>Bacteria</taxon>
        <taxon>Bacillati</taxon>
        <taxon>Cyanobacteriota</taxon>
        <taxon>Cyanophyceae</taxon>
        <taxon>Leptolyngbyales</taxon>
        <taxon>Leptolyngbyaceae</taxon>
        <taxon>Myxacorys</taxon>
        <taxon>Myxacorys almedinensis</taxon>
    </lineage>
</organism>
<dbReference type="InterPro" id="IPR002549">
    <property type="entry name" value="AI-2E-like"/>
</dbReference>
<comment type="similarity">
    <text evidence="2">Belongs to the autoinducer-2 exporter (AI-2E) (TC 2.A.86) family.</text>
</comment>
<proteinExistence type="inferred from homology"/>
<evidence type="ECO:0000256" key="5">
    <source>
        <dbReference type="ARBA" id="ARBA00023136"/>
    </source>
</evidence>
<evidence type="ECO:0000256" key="7">
    <source>
        <dbReference type="SAM" id="Phobius"/>
    </source>
</evidence>
<evidence type="ECO:0000313" key="9">
    <source>
        <dbReference type="Proteomes" id="UP000646053"/>
    </source>
</evidence>
<sequence>MGLGKWIGLVVFVASLYIIWQIRQILLLIFAAVVLATALDRLVRLLQRIGIKKRGIAIALTLVLLLALGAGFLVIIVPPFVDQFQQLINFIPTGFDLARQWVEWLQDRLTQQSVPFDGLDGLTQQLQSFVSQQVGNLFTLFSDLLGIVVRALFVLVLSIMLLANPTIYRQGFVLLFPSFYRRRANNILEQCNVSLGGWATGILFNMTVIALFSGIGLWILQVPLALANAVLAGLLTFIPNVGPTLSVIPPIALALLDAPWKVVAILILYIVIQQLESNVLTPLVMEKQVSLPPAVTLASQVIFASFFGFLGLFLALPLMVVLQVWIKELLVKDILNDWQNPEFANSVADNVSDQGDRDIDQHPEKP</sequence>
<feature type="compositionally biased region" description="Basic and acidic residues" evidence="6">
    <location>
        <begin position="354"/>
        <end position="366"/>
    </location>
</feature>
<feature type="transmembrane region" description="Helical" evidence="7">
    <location>
        <begin position="56"/>
        <end position="77"/>
    </location>
</feature>
<keyword evidence="4 7" id="KW-1133">Transmembrane helix</keyword>
<dbReference type="GO" id="GO:0016020">
    <property type="term" value="C:membrane"/>
    <property type="evidence" value="ECO:0007669"/>
    <property type="project" value="UniProtKB-SubCell"/>
</dbReference>
<keyword evidence="9" id="KW-1185">Reference proteome</keyword>
<comment type="subcellular location">
    <subcellularLocation>
        <location evidence="1">Membrane</location>
        <topology evidence="1">Multi-pass membrane protein</topology>
    </subcellularLocation>
</comment>
<feature type="region of interest" description="Disordered" evidence="6">
    <location>
        <begin position="347"/>
        <end position="366"/>
    </location>
</feature>
<feature type="transmembrane region" description="Helical" evidence="7">
    <location>
        <begin position="191"/>
        <end position="212"/>
    </location>
</feature>
<comment type="caution">
    <text evidence="8">The sequence shown here is derived from an EMBL/GenBank/DDBJ whole genome shotgun (WGS) entry which is preliminary data.</text>
</comment>
<feature type="transmembrane region" description="Helical" evidence="7">
    <location>
        <begin position="144"/>
        <end position="163"/>
    </location>
</feature>
<feature type="transmembrane region" description="Helical" evidence="7">
    <location>
        <begin position="6"/>
        <end position="35"/>
    </location>
</feature>
<feature type="transmembrane region" description="Helical" evidence="7">
    <location>
        <begin position="301"/>
        <end position="326"/>
    </location>
</feature>
<protein>
    <submittedName>
        <fullName evidence="8">AI-2E family transporter</fullName>
    </submittedName>
</protein>